<evidence type="ECO:0000256" key="2">
    <source>
        <dbReference type="ARBA" id="ARBA00023125"/>
    </source>
</evidence>
<dbReference type="AlphaFoldDB" id="A0A2K4MR33"/>
<proteinExistence type="predicted"/>
<dbReference type="InterPro" id="IPR028978">
    <property type="entry name" value="Chorismate_lyase_/UTRA_dom_sf"/>
</dbReference>
<keyword evidence="3" id="KW-0804">Transcription</keyword>
<keyword evidence="6" id="KW-1185">Reference proteome</keyword>
<evidence type="ECO:0000256" key="3">
    <source>
        <dbReference type="ARBA" id="ARBA00023163"/>
    </source>
</evidence>
<dbReference type="GO" id="GO:0003700">
    <property type="term" value="F:DNA-binding transcription factor activity"/>
    <property type="evidence" value="ECO:0007669"/>
    <property type="project" value="InterPro"/>
</dbReference>
<dbReference type="SUPFAM" id="SSF46785">
    <property type="entry name" value="Winged helix' DNA-binding domain"/>
    <property type="match status" value="1"/>
</dbReference>
<dbReference type="PANTHER" id="PTHR44846:SF1">
    <property type="entry name" value="MANNOSYL-D-GLYCERATE TRANSPORT_METABOLISM SYSTEM REPRESSOR MNGR-RELATED"/>
    <property type="match status" value="1"/>
</dbReference>
<evidence type="ECO:0000313" key="6">
    <source>
        <dbReference type="Proteomes" id="UP000236416"/>
    </source>
</evidence>
<keyword evidence="1" id="KW-0805">Transcription regulation</keyword>
<evidence type="ECO:0000259" key="4">
    <source>
        <dbReference type="PROSITE" id="PS50949"/>
    </source>
</evidence>
<dbReference type="InterPro" id="IPR036388">
    <property type="entry name" value="WH-like_DNA-bd_sf"/>
</dbReference>
<dbReference type="SMART" id="SM00866">
    <property type="entry name" value="UTRA"/>
    <property type="match status" value="1"/>
</dbReference>
<dbReference type="InterPro" id="IPR011663">
    <property type="entry name" value="UTRA"/>
</dbReference>
<accession>A0A2K4MR33</accession>
<dbReference type="SUPFAM" id="SSF64288">
    <property type="entry name" value="Chorismate lyase-like"/>
    <property type="match status" value="1"/>
</dbReference>
<evidence type="ECO:0000256" key="1">
    <source>
        <dbReference type="ARBA" id="ARBA00023015"/>
    </source>
</evidence>
<dbReference type="Gene3D" id="3.40.1410.10">
    <property type="entry name" value="Chorismate lyase-like"/>
    <property type="match status" value="1"/>
</dbReference>
<dbReference type="InterPro" id="IPR000524">
    <property type="entry name" value="Tscrpt_reg_HTH_GntR"/>
</dbReference>
<dbReference type="PRINTS" id="PR00035">
    <property type="entry name" value="HTHGNTR"/>
</dbReference>
<dbReference type="GO" id="GO:0045892">
    <property type="term" value="P:negative regulation of DNA-templated transcription"/>
    <property type="evidence" value="ECO:0007669"/>
    <property type="project" value="TreeGrafter"/>
</dbReference>
<dbReference type="SMART" id="SM00345">
    <property type="entry name" value="HTH_GNTR"/>
    <property type="match status" value="1"/>
</dbReference>
<keyword evidence="2" id="KW-0238">DNA-binding</keyword>
<name>A0A2K4MR33_9NEIS</name>
<feature type="domain" description="HTH gntR-type" evidence="4">
    <location>
        <begin position="9"/>
        <end position="77"/>
    </location>
</feature>
<dbReference type="Proteomes" id="UP000236416">
    <property type="component" value="Unassembled WGS sequence"/>
</dbReference>
<protein>
    <submittedName>
        <fullName evidence="5">GntR family transcriptional regulator</fullName>
    </submittedName>
</protein>
<dbReference type="CDD" id="cd07377">
    <property type="entry name" value="WHTH_GntR"/>
    <property type="match status" value="1"/>
</dbReference>
<dbReference type="InterPro" id="IPR036390">
    <property type="entry name" value="WH_DNA-bd_sf"/>
</dbReference>
<dbReference type="EMBL" id="PPTF01000019">
    <property type="protein sequence ID" value="POA99533.1"/>
    <property type="molecule type" value="Genomic_DNA"/>
</dbReference>
<dbReference type="FunFam" id="1.10.10.10:FF:000079">
    <property type="entry name" value="GntR family transcriptional regulator"/>
    <property type="match status" value="1"/>
</dbReference>
<dbReference type="Gene3D" id="1.10.10.10">
    <property type="entry name" value="Winged helix-like DNA-binding domain superfamily/Winged helix DNA-binding domain"/>
    <property type="match status" value="1"/>
</dbReference>
<dbReference type="PANTHER" id="PTHR44846">
    <property type="entry name" value="MANNOSYL-D-GLYCERATE TRANSPORT/METABOLISM SYSTEM REPRESSOR MNGR-RELATED"/>
    <property type="match status" value="1"/>
</dbReference>
<dbReference type="Pfam" id="PF00392">
    <property type="entry name" value="GntR"/>
    <property type="match status" value="1"/>
</dbReference>
<organism evidence="5 6">
    <name type="scientific">Chromobacterium sinusclupearum</name>
    <dbReference type="NCBI Taxonomy" id="2077146"/>
    <lineage>
        <taxon>Bacteria</taxon>
        <taxon>Pseudomonadati</taxon>
        <taxon>Pseudomonadota</taxon>
        <taxon>Betaproteobacteria</taxon>
        <taxon>Neisseriales</taxon>
        <taxon>Chromobacteriaceae</taxon>
        <taxon>Chromobacterium</taxon>
    </lineage>
</organism>
<evidence type="ECO:0000313" key="5">
    <source>
        <dbReference type="EMBL" id="POA99533.1"/>
    </source>
</evidence>
<gene>
    <name evidence="5" type="ORF">C2134_05435</name>
</gene>
<dbReference type="RefSeq" id="WP_103318175.1">
    <property type="nucleotide sequence ID" value="NZ_PPTF01000019.1"/>
</dbReference>
<sequence>MTVNALKRQPLYAQVKLLLLQRIGAGEWQTHDALPSEWELADELGASQGTVRKALSELVDAGLLYRQQGRGTYVAPVPGDWGDDARLVTPGLFTEQPDELAREFLGLSRLNASEDIAEALQLRRLAPLLRIRQLWRRHGSPVALDDVLLPAEVFEGMDARWLRGSAGVYGTLQQRFGVRLKIVSEQFRAEMLPREEASLLGVTGMVADVPALCLLRLSADMDGRPLEWRQRYCLTHQLAYTVKHG</sequence>
<dbReference type="GO" id="GO:0003677">
    <property type="term" value="F:DNA binding"/>
    <property type="evidence" value="ECO:0007669"/>
    <property type="project" value="UniProtKB-KW"/>
</dbReference>
<reference evidence="5 6" key="1">
    <citation type="submission" date="2018-01" db="EMBL/GenBank/DDBJ databases">
        <title>Genomic Sequence of Chromobacterium MWU13-2610 from wild cranberry bogs within the Cape Cod National Seashore.</title>
        <authorList>
            <person name="O'Hara-Hanley K."/>
            <person name="Soby S."/>
            <person name="Harrison A."/>
        </authorList>
    </citation>
    <scope>NUCLEOTIDE SEQUENCE [LARGE SCALE GENOMIC DNA]</scope>
    <source>
        <strain evidence="5 6">MWU13-2610</strain>
    </source>
</reference>
<comment type="caution">
    <text evidence="5">The sequence shown here is derived from an EMBL/GenBank/DDBJ whole genome shotgun (WGS) entry which is preliminary data.</text>
</comment>
<dbReference type="PROSITE" id="PS50949">
    <property type="entry name" value="HTH_GNTR"/>
    <property type="match status" value="1"/>
</dbReference>
<dbReference type="InterPro" id="IPR050679">
    <property type="entry name" value="Bact_HTH_transcr_reg"/>
</dbReference>
<dbReference type="Pfam" id="PF07702">
    <property type="entry name" value="UTRA"/>
    <property type="match status" value="1"/>
</dbReference>